<accession>A0AAN6S221</accession>
<keyword evidence="2" id="KW-0521">NADP</keyword>
<evidence type="ECO:0000313" key="8">
    <source>
        <dbReference type="Proteomes" id="UP001303473"/>
    </source>
</evidence>
<dbReference type="Proteomes" id="UP001303473">
    <property type="component" value="Unassembled WGS sequence"/>
</dbReference>
<dbReference type="InterPro" id="IPR008927">
    <property type="entry name" value="6-PGluconate_DH-like_C_sf"/>
</dbReference>
<evidence type="ECO:0000256" key="3">
    <source>
        <dbReference type="ARBA" id="ARBA00023002"/>
    </source>
</evidence>
<evidence type="ECO:0000313" key="7">
    <source>
        <dbReference type="EMBL" id="KAK3937624.1"/>
    </source>
</evidence>
<feature type="compositionally biased region" description="Low complexity" evidence="4">
    <location>
        <begin position="409"/>
        <end position="420"/>
    </location>
</feature>
<dbReference type="PANTHER" id="PTHR43765:SF2">
    <property type="entry name" value="2-DEHYDROPANTOATE 2-REDUCTASE"/>
    <property type="match status" value="1"/>
</dbReference>
<feature type="compositionally biased region" description="Pro residues" evidence="4">
    <location>
        <begin position="279"/>
        <end position="291"/>
    </location>
</feature>
<dbReference type="PANTHER" id="PTHR43765">
    <property type="entry name" value="2-DEHYDROPANTOATE 2-REDUCTASE-RELATED"/>
    <property type="match status" value="1"/>
</dbReference>
<dbReference type="Pfam" id="PF02558">
    <property type="entry name" value="ApbA"/>
    <property type="match status" value="1"/>
</dbReference>
<keyword evidence="8" id="KW-1185">Reference proteome</keyword>
<feature type="compositionally biased region" description="Basic and acidic residues" evidence="4">
    <location>
        <begin position="87"/>
        <end position="97"/>
    </location>
</feature>
<feature type="region of interest" description="Disordered" evidence="4">
    <location>
        <begin position="119"/>
        <end position="146"/>
    </location>
</feature>
<dbReference type="Gene3D" id="1.10.1040.10">
    <property type="entry name" value="N-(1-d-carboxylethyl)-l-norvaline Dehydrogenase, domain 2"/>
    <property type="match status" value="1"/>
</dbReference>
<reference evidence="8" key="1">
    <citation type="journal article" date="2023" name="Mol. Phylogenet. Evol.">
        <title>Genome-scale phylogeny and comparative genomics of the fungal order Sordariales.</title>
        <authorList>
            <person name="Hensen N."/>
            <person name="Bonometti L."/>
            <person name="Westerberg I."/>
            <person name="Brannstrom I.O."/>
            <person name="Guillou S."/>
            <person name="Cros-Aarteil S."/>
            <person name="Calhoun S."/>
            <person name="Haridas S."/>
            <person name="Kuo A."/>
            <person name="Mondo S."/>
            <person name="Pangilinan J."/>
            <person name="Riley R."/>
            <person name="LaButti K."/>
            <person name="Andreopoulos B."/>
            <person name="Lipzen A."/>
            <person name="Chen C."/>
            <person name="Yan M."/>
            <person name="Daum C."/>
            <person name="Ng V."/>
            <person name="Clum A."/>
            <person name="Steindorff A."/>
            <person name="Ohm R.A."/>
            <person name="Martin F."/>
            <person name="Silar P."/>
            <person name="Natvig D.O."/>
            <person name="Lalanne C."/>
            <person name="Gautier V."/>
            <person name="Ament-Velasquez S.L."/>
            <person name="Kruys A."/>
            <person name="Hutchinson M.I."/>
            <person name="Powell A.J."/>
            <person name="Barry K."/>
            <person name="Miller A.N."/>
            <person name="Grigoriev I.V."/>
            <person name="Debuchy R."/>
            <person name="Gladieux P."/>
            <person name="Hiltunen Thoren M."/>
            <person name="Johannesson H."/>
        </authorList>
    </citation>
    <scope>NUCLEOTIDE SEQUENCE [LARGE SCALE GENOMIC DNA]</scope>
    <source>
        <strain evidence="8">CBS 340.73</strain>
    </source>
</reference>
<protein>
    <submittedName>
        <fullName evidence="7">Ketopantoate reductase PanE/ApbA C terminal-domain-containing protein</fullName>
    </submittedName>
</protein>
<dbReference type="AlphaFoldDB" id="A0AAN6S221"/>
<feature type="region of interest" description="Disordered" evidence="4">
    <location>
        <begin position="409"/>
        <end position="433"/>
    </location>
</feature>
<feature type="domain" description="Ketopantoate reductase C-terminal" evidence="6">
    <location>
        <begin position="376"/>
        <end position="403"/>
    </location>
</feature>
<keyword evidence="3" id="KW-0560">Oxidoreductase</keyword>
<dbReference type="InterPro" id="IPR003882">
    <property type="entry name" value="Pistil_extensin"/>
</dbReference>
<dbReference type="GO" id="GO:0005739">
    <property type="term" value="C:mitochondrion"/>
    <property type="evidence" value="ECO:0007669"/>
    <property type="project" value="TreeGrafter"/>
</dbReference>
<feature type="region of interest" description="Disordered" evidence="4">
    <location>
        <begin position="58"/>
        <end position="97"/>
    </location>
</feature>
<feature type="compositionally biased region" description="Polar residues" evidence="4">
    <location>
        <begin position="77"/>
        <end position="86"/>
    </location>
</feature>
<sequence length="580" mass="63343">MPRLLARRSLRPLVSHSLTSKPTMSSTFPGVGSAAQLLSDTSPGPILYAWTVANLPPSQPASHPQPTDIISPPKSLTKPTRTNNHQTPHDRNGQSDRRIYVVGAGNLGRLFAASLAQCCPSQQQPQQQATGNPPEETNPPPVMNQPPEVTLVVHRRSLLEAWVSSPYISITVPSQGLKHMIYNVSLEWWTDEKPTFGPIRQICPLGGPLSNLIITTKATDALPTVDRLRRYLGSTSTVAFVHNGMNKLWPPFGPLYNSIRYPPSSPSSPSPSSSSPFISPSPSPSPSPSRPDPPRHPSWLHCVTTHGVTSSSSSPQHPFSSVHASVANVDVGPVLLNPPAQCHPRRHPSAYLRHQLQQAAQLHSRRVQSPIDLWVLQLEKLVVNSIIHPLTALLRCKNGDLFDPLSFTTPATTPTTTPTVTPSPTPTPTSNPTTTTRVIDLLLHEASTVLQALIRHESTHALLLRSSTITTDSPTISKKKLLERFSAPSLKAMLLSVAEKVKDNTSSMLQDVLAGKEEQTEIREFNGWLVDMARYLGLAEEEVKHHKIVVDMVGKGLHVKSDDELGTYFPPQSTLEETTI</sequence>
<dbReference type="InterPro" id="IPR013332">
    <property type="entry name" value="KPR_N"/>
</dbReference>
<dbReference type="GO" id="GO:0008677">
    <property type="term" value="F:2-dehydropantoate 2-reductase activity"/>
    <property type="evidence" value="ECO:0007669"/>
    <property type="project" value="TreeGrafter"/>
</dbReference>
<feature type="domain" description="Ketopantoate reductase N-terminal" evidence="5">
    <location>
        <begin position="148"/>
        <end position="247"/>
    </location>
</feature>
<feature type="compositionally biased region" description="Low complexity" evidence="4">
    <location>
        <begin position="119"/>
        <end position="135"/>
    </location>
</feature>
<evidence type="ECO:0000259" key="5">
    <source>
        <dbReference type="Pfam" id="PF02558"/>
    </source>
</evidence>
<evidence type="ECO:0000256" key="2">
    <source>
        <dbReference type="ARBA" id="ARBA00022857"/>
    </source>
</evidence>
<feature type="domain" description="Ketopantoate reductase C-terminal" evidence="6">
    <location>
        <begin position="434"/>
        <end position="553"/>
    </location>
</feature>
<feature type="compositionally biased region" description="Low complexity" evidence="4">
    <location>
        <begin position="303"/>
        <end position="320"/>
    </location>
</feature>
<dbReference type="InterPro" id="IPR050838">
    <property type="entry name" value="Ketopantoate_reductase"/>
</dbReference>
<name>A0AAN6S221_9PEZI</name>
<dbReference type="SUPFAM" id="SSF48179">
    <property type="entry name" value="6-phosphogluconate dehydrogenase C-terminal domain-like"/>
    <property type="match status" value="1"/>
</dbReference>
<dbReference type="InterPro" id="IPR013752">
    <property type="entry name" value="KPA_reductase"/>
</dbReference>
<evidence type="ECO:0000256" key="4">
    <source>
        <dbReference type="SAM" id="MobiDB-lite"/>
    </source>
</evidence>
<comment type="caution">
    <text evidence="7">The sequence shown here is derived from an EMBL/GenBank/DDBJ whole genome shotgun (WGS) entry which is preliminary data.</text>
</comment>
<proteinExistence type="inferred from homology"/>
<evidence type="ECO:0000256" key="1">
    <source>
        <dbReference type="ARBA" id="ARBA00007870"/>
    </source>
</evidence>
<dbReference type="EMBL" id="MU853849">
    <property type="protein sequence ID" value="KAK3937624.1"/>
    <property type="molecule type" value="Genomic_DNA"/>
</dbReference>
<dbReference type="GO" id="GO:0050661">
    <property type="term" value="F:NADP binding"/>
    <property type="evidence" value="ECO:0007669"/>
    <property type="project" value="TreeGrafter"/>
</dbReference>
<dbReference type="PRINTS" id="PR01218">
    <property type="entry name" value="PSTLEXTENSIN"/>
</dbReference>
<organism evidence="7 8">
    <name type="scientific">Diplogelasinospora grovesii</name>
    <dbReference type="NCBI Taxonomy" id="303347"/>
    <lineage>
        <taxon>Eukaryota</taxon>
        <taxon>Fungi</taxon>
        <taxon>Dikarya</taxon>
        <taxon>Ascomycota</taxon>
        <taxon>Pezizomycotina</taxon>
        <taxon>Sordariomycetes</taxon>
        <taxon>Sordariomycetidae</taxon>
        <taxon>Sordariales</taxon>
        <taxon>Diplogelasinosporaceae</taxon>
        <taxon>Diplogelasinospora</taxon>
    </lineage>
</organism>
<comment type="similarity">
    <text evidence="1">Belongs to the ketopantoate reductase family.</text>
</comment>
<dbReference type="InterPro" id="IPR013328">
    <property type="entry name" value="6PGD_dom2"/>
</dbReference>
<evidence type="ECO:0000259" key="6">
    <source>
        <dbReference type="Pfam" id="PF08546"/>
    </source>
</evidence>
<gene>
    <name evidence="7" type="ORF">QBC46DRAFT_392261</name>
</gene>
<dbReference type="Pfam" id="PF08546">
    <property type="entry name" value="ApbA_C"/>
    <property type="match status" value="2"/>
</dbReference>
<feature type="region of interest" description="Disordered" evidence="4">
    <location>
        <begin position="263"/>
        <end position="320"/>
    </location>
</feature>
<dbReference type="Gene3D" id="3.40.50.720">
    <property type="entry name" value="NAD(P)-binding Rossmann-like Domain"/>
    <property type="match status" value="1"/>
</dbReference>